<keyword evidence="2" id="KW-0812">Transmembrane</keyword>
<dbReference type="HOGENOM" id="CLU_094364_0_0_1"/>
<feature type="transmembrane region" description="Helical" evidence="2">
    <location>
        <begin position="109"/>
        <end position="134"/>
    </location>
</feature>
<evidence type="ECO:0008006" key="5">
    <source>
        <dbReference type="Google" id="ProtNLM"/>
    </source>
</evidence>
<keyword evidence="4" id="KW-1185">Reference proteome</keyword>
<feature type="compositionally biased region" description="Acidic residues" evidence="1">
    <location>
        <begin position="177"/>
        <end position="206"/>
    </location>
</feature>
<dbReference type="PANTHER" id="PTHR32410">
    <property type="entry name" value="CYSTEINE/HISTIDINE-RICH C1 DOMAIN FAMILY PROTEIN"/>
    <property type="match status" value="1"/>
</dbReference>
<dbReference type="Gramene" id="fgenesh2_kg.5__341__AT3G25850.1">
    <property type="protein sequence ID" value="fgenesh2_kg.5__341__AT3G25850.1"/>
    <property type="gene ID" value="fgenesh2_kg.5__341__AT3G25850.1"/>
</dbReference>
<dbReference type="SUPFAM" id="SSF57889">
    <property type="entry name" value="Cysteine-rich domain"/>
    <property type="match status" value="1"/>
</dbReference>
<dbReference type="PANTHER" id="PTHR32410:SF176">
    <property type="entry name" value="CHP-RICH ZINC FINGER PROTEIN-LIKE-RELATED"/>
    <property type="match status" value="1"/>
</dbReference>
<keyword evidence="2" id="KW-0472">Membrane</keyword>
<sequence length="206" mass="23521">MTEKKFPFHDHPLSYEKLDKFSCIFATFGVIRNASSAHFCIHLLANILSRSTHEALGYGGDHCHFCRDYLLDDFFHCLIYNINMDLKCLKDPPPSSIYYPKNHMHMLTLLARVVTFTCNACASIAMIIAFLALLDFSSCCSHGAFTCPRCPSIAFHLKCAMKDGVWDGKEFEAEPEKELEDETEEELEDDSEEEIEGDTEEEIEEQ</sequence>
<evidence type="ECO:0000313" key="3">
    <source>
        <dbReference type="EMBL" id="EFH53192.1"/>
    </source>
</evidence>
<organism evidence="4">
    <name type="scientific">Arabidopsis lyrata subsp. lyrata</name>
    <name type="common">Lyre-leaved rock-cress</name>
    <dbReference type="NCBI Taxonomy" id="81972"/>
    <lineage>
        <taxon>Eukaryota</taxon>
        <taxon>Viridiplantae</taxon>
        <taxon>Streptophyta</taxon>
        <taxon>Embryophyta</taxon>
        <taxon>Tracheophyta</taxon>
        <taxon>Spermatophyta</taxon>
        <taxon>Magnoliopsida</taxon>
        <taxon>eudicotyledons</taxon>
        <taxon>Gunneridae</taxon>
        <taxon>Pentapetalae</taxon>
        <taxon>rosids</taxon>
        <taxon>malvids</taxon>
        <taxon>Brassicales</taxon>
        <taxon>Brassicaceae</taxon>
        <taxon>Camelineae</taxon>
        <taxon>Arabidopsis</taxon>
    </lineage>
</organism>
<evidence type="ECO:0000256" key="1">
    <source>
        <dbReference type="SAM" id="MobiDB-lite"/>
    </source>
</evidence>
<evidence type="ECO:0000256" key="2">
    <source>
        <dbReference type="SAM" id="Phobius"/>
    </source>
</evidence>
<name>D7LQV6_ARALL</name>
<reference evidence="4" key="1">
    <citation type="journal article" date="2011" name="Nat. Genet.">
        <title>The Arabidopsis lyrata genome sequence and the basis of rapid genome size change.</title>
        <authorList>
            <person name="Hu T.T."/>
            <person name="Pattyn P."/>
            <person name="Bakker E.G."/>
            <person name="Cao J."/>
            <person name="Cheng J.-F."/>
            <person name="Clark R.M."/>
            <person name="Fahlgren N."/>
            <person name="Fawcett J.A."/>
            <person name="Grimwood J."/>
            <person name="Gundlach H."/>
            <person name="Haberer G."/>
            <person name="Hollister J.D."/>
            <person name="Ossowski S."/>
            <person name="Ottilar R.P."/>
            <person name="Salamov A.A."/>
            <person name="Schneeberger K."/>
            <person name="Spannagl M."/>
            <person name="Wang X."/>
            <person name="Yang L."/>
            <person name="Nasrallah M.E."/>
            <person name="Bergelson J."/>
            <person name="Carrington J.C."/>
            <person name="Gaut B.S."/>
            <person name="Schmutz J."/>
            <person name="Mayer K.F.X."/>
            <person name="Van de Peer Y."/>
            <person name="Grigoriev I.V."/>
            <person name="Nordborg M."/>
            <person name="Weigel D."/>
            <person name="Guo Y.-L."/>
        </authorList>
    </citation>
    <scope>NUCLEOTIDE SEQUENCE [LARGE SCALE GENOMIC DNA]</scope>
    <source>
        <strain evidence="4">cv. MN47</strain>
    </source>
</reference>
<accession>D7LQV6</accession>
<gene>
    <name evidence="3" type="ORF">ARALYDRAFT_484349</name>
</gene>
<evidence type="ECO:0000313" key="4">
    <source>
        <dbReference type="Proteomes" id="UP000008694"/>
    </source>
</evidence>
<proteinExistence type="predicted"/>
<protein>
    <recommendedName>
        <fullName evidence="5">DC1 domain-containing protein</fullName>
    </recommendedName>
</protein>
<dbReference type="InterPro" id="IPR046349">
    <property type="entry name" value="C1-like_sf"/>
</dbReference>
<dbReference type="STRING" id="81972.D7LQV6"/>
<keyword evidence="2" id="KW-1133">Transmembrane helix</keyword>
<feature type="region of interest" description="Disordered" evidence="1">
    <location>
        <begin position="171"/>
        <end position="206"/>
    </location>
</feature>
<dbReference type="InterPro" id="IPR053192">
    <property type="entry name" value="Vacuole_Formation_Reg"/>
</dbReference>
<dbReference type="AlphaFoldDB" id="D7LQV6"/>
<dbReference type="EMBL" id="GL348717">
    <property type="protein sequence ID" value="EFH53192.1"/>
    <property type="molecule type" value="Genomic_DNA"/>
</dbReference>
<dbReference type="Proteomes" id="UP000008694">
    <property type="component" value="Unassembled WGS sequence"/>
</dbReference>